<name>A0ACC0YF28_9ROSI</name>
<accession>A0ACC0YF28</accession>
<protein>
    <submittedName>
        <fullName evidence="1">Uncharacterized protein</fullName>
    </submittedName>
</protein>
<reference evidence="2" key="1">
    <citation type="journal article" date="2023" name="G3 (Bethesda)">
        <title>Genome assembly and association tests identify interacting loci associated with vigor, precocity, and sex in interspecific pistachio rootstocks.</title>
        <authorList>
            <person name="Palmer W."/>
            <person name="Jacygrad E."/>
            <person name="Sagayaradj S."/>
            <person name="Cavanaugh K."/>
            <person name="Han R."/>
            <person name="Bertier L."/>
            <person name="Beede B."/>
            <person name="Kafkas S."/>
            <person name="Golino D."/>
            <person name="Preece J."/>
            <person name="Michelmore R."/>
        </authorList>
    </citation>
    <scope>NUCLEOTIDE SEQUENCE [LARGE SCALE GENOMIC DNA]</scope>
</reference>
<organism evidence="1 2">
    <name type="scientific">Pistacia integerrima</name>
    <dbReference type="NCBI Taxonomy" id="434235"/>
    <lineage>
        <taxon>Eukaryota</taxon>
        <taxon>Viridiplantae</taxon>
        <taxon>Streptophyta</taxon>
        <taxon>Embryophyta</taxon>
        <taxon>Tracheophyta</taxon>
        <taxon>Spermatophyta</taxon>
        <taxon>Magnoliopsida</taxon>
        <taxon>eudicotyledons</taxon>
        <taxon>Gunneridae</taxon>
        <taxon>Pentapetalae</taxon>
        <taxon>rosids</taxon>
        <taxon>malvids</taxon>
        <taxon>Sapindales</taxon>
        <taxon>Anacardiaceae</taxon>
        <taxon>Pistacia</taxon>
    </lineage>
</organism>
<dbReference type="Proteomes" id="UP001163603">
    <property type="component" value="Chromosome 7"/>
</dbReference>
<evidence type="ECO:0000313" key="1">
    <source>
        <dbReference type="EMBL" id="KAJ0034811.1"/>
    </source>
</evidence>
<gene>
    <name evidence="1" type="ORF">Pint_25681</name>
</gene>
<proteinExistence type="predicted"/>
<evidence type="ECO:0000313" key="2">
    <source>
        <dbReference type="Proteomes" id="UP001163603"/>
    </source>
</evidence>
<dbReference type="EMBL" id="CM047742">
    <property type="protein sequence ID" value="KAJ0034811.1"/>
    <property type="molecule type" value="Genomic_DNA"/>
</dbReference>
<keyword evidence="2" id="KW-1185">Reference proteome</keyword>
<sequence length="29" mass="3326">MCLLCSSTITRGFKTSMSFSLVLLSWLWN</sequence>
<comment type="caution">
    <text evidence="1">The sequence shown here is derived from an EMBL/GenBank/DDBJ whole genome shotgun (WGS) entry which is preliminary data.</text>
</comment>